<dbReference type="EMBL" id="UYJE01001073">
    <property type="protein sequence ID" value="VDH98970.1"/>
    <property type="molecule type" value="Genomic_DNA"/>
</dbReference>
<comment type="caution">
    <text evidence="1">The sequence shown here is derived from an EMBL/GenBank/DDBJ whole genome shotgun (WGS) entry which is preliminary data.</text>
</comment>
<protein>
    <submittedName>
        <fullName evidence="1">Uncharacterized protein</fullName>
    </submittedName>
</protein>
<gene>
    <name evidence="1" type="ORF">MGAL_10B055753</name>
</gene>
<dbReference type="AlphaFoldDB" id="A0A8B6C3F8"/>
<organism evidence="1 2">
    <name type="scientific">Mytilus galloprovincialis</name>
    <name type="common">Mediterranean mussel</name>
    <dbReference type="NCBI Taxonomy" id="29158"/>
    <lineage>
        <taxon>Eukaryota</taxon>
        <taxon>Metazoa</taxon>
        <taxon>Spiralia</taxon>
        <taxon>Lophotrochozoa</taxon>
        <taxon>Mollusca</taxon>
        <taxon>Bivalvia</taxon>
        <taxon>Autobranchia</taxon>
        <taxon>Pteriomorphia</taxon>
        <taxon>Mytilida</taxon>
        <taxon>Mytiloidea</taxon>
        <taxon>Mytilidae</taxon>
        <taxon>Mytilinae</taxon>
        <taxon>Mytilus</taxon>
    </lineage>
</organism>
<accession>A0A8B6C3F8</accession>
<proteinExistence type="predicted"/>
<sequence>NDSKLAEPNTAEHLAFESDTLNNGHIGFQTRGNVEEEATSVSLGNKLLHFKEIRR</sequence>
<reference evidence="1" key="1">
    <citation type="submission" date="2018-11" db="EMBL/GenBank/DDBJ databases">
        <authorList>
            <person name="Alioto T."/>
            <person name="Alioto T."/>
        </authorList>
    </citation>
    <scope>NUCLEOTIDE SEQUENCE</scope>
</reference>
<evidence type="ECO:0000313" key="1">
    <source>
        <dbReference type="EMBL" id="VDH98970.1"/>
    </source>
</evidence>
<feature type="non-terminal residue" evidence="1">
    <location>
        <position position="55"/>
    </location>
</feature>
<evidence type="ECO:0000313" key="2">
    <source>
        <dbReference type="Proteomes" id="UP000596742"/>
    </source>
</evidence>
<name>A0A8B6C3F8_MYTGA</name>
<dbReference type="Proteomes" id="UP000596742">
    <property type="component" value="Unassembled WGS sequence"/>
</dbReference>
<keyword evidence="2" id="KW-1185">Reference proteome</keyword>